<accession>A0A4Y3M7Q7</accession>
<dbReference type="STRING" id="586239.AD943_08775"/>
<dbReference type="RefSeq" id="WP_141306903.1">
    <property type="nucleotide sequence ID" value="NZ_BAQZ01000003.1"/>
</dbReference>
<keyword evidence="1" id="KW-0472">Membrane</keyword>
<dbReference type="EMBL" id="BJLY01000002">
    <property type="protein sequence ID" value="GEB03926.1"/>
    <property type="molecule type" value="Genomic_DNA"/>
</dbReference>
<protein>
    <submittedName>
        <fullName evidence="2">Uncharacterized protein</fullName>
    </submittedName>
</protein>
<dbReference type="Proteomes" id="UP000320772">
    <property type="component" value="Unassembled WGS sequence"/>
</dbReference>
<name>A0A4Y3M7Q7_9PROT</name>
<organism evidence="2 3">
    <name type="scientific">Gluconobacter roseus NBRC 3990</name>
    <dbReference type="NCBI Taxonomy" id="1307950"/>
    <lineage>
        <taxon>Bacteria</taxon>
        <taxon>Pseudomonadati</taxon>
        <taxon>Pseudomonadota</taxon>
        <taxon>Alphaproteobacteria</taxon>
        <taxon>Acetobacterales</taxon>
        <taxon>Acetobacteraceae</taxon>
        <taxon>Gluconobacter</taxon>
    </lineage>
</organism>
<feature type="transmembrane region" description="Helical" evidence="1">
    <location>
        <begin position="21"/>
        <end position="41"/>
    </location>
</feature>
<keyword evidence="1" id="KW-0812">Transmembrane</keyword>
<dbReference type="AlphaFoldDB" id="A0A4Y3M7Q7"/>
<reference evidence="2 3" key="1">
    <citation type="submission" date="2019-06" db="EMBL/GenBank/DDBJ databases">
        <title>Whole genome shotgun sequence of Gluconobacter roseus NBRC 3990.</title>
        <authorList>
            <person name="Hosoyama A."/>
            <person name="Uohara A."/>
            <person name="Ohji S."/>
            <person name="Ichikawa N."/>
        </authorList>
    </citation>
    <scope>NUCLEOTIDE SEQUENCE [LARGE SCALE GENOMIC DNA]</scope>
    <source>
        <strain evidence="2 3">NBRC 3990</strain>
    </source>
</reference>
<proteinExistence type="predicted"/>
<sequence length="175" mass="19469">MKSKSWNAEIDRFLKCSEIQLTKKVFAFLGIVISAFSWIVYASNPSVSIDDIGLNQAGSYGLPIKLKNKNLIFPVIIKKGRCFINFAVVGFPDFGGDIGDVAHNIEKEGNIGSGYIPASDDRNFSCSALTYRIEPAVLKMTVTIKYRYAYLPFLGGKVVEAFNWENGRFYSGEDL</sequence>
<gene>
    <name evidence="2" type="ORF">GRO01_15020</name>
</gene>
<evidence type="ECO:0000313" key="2">
    <source>
        <dbReference type="EMBL" id="GEB03926.1"/>
    </source>
</evidence>
<keyword evidence="1" id="KW-1133">Transmembrane helix</keyword>
<comment type="caution">
    <text evidence="2">The sequence shown here is derived from an EMBL/GenBank/DDBJ whole genome shotgun (WGS) entry which is preliminary data.</text>
</comment>
<evidence type="ECO:0000313" key="3">
    <source>
        <dbReference type="Proteomes" id="UP000320772"/>
    </source>
</evidence>
<evidence type="ECO:0000256" key="1">
    <source>
        <dbReference type="SAM" id="Phobius"/>
    </source>
</evidence>
<keyword evidence="3" id="KW-1185">Reference proteome</keyword>